<dbReference type="EMBL" id="JBHUME010000008">
    <property type="protein sequence ID" value="MFD2613319.1"/>
    <property type="molecule type" value="Genomic_DNA"/>
</dbReference>
<feature type="transmembrane region" description="Helical" evidence="1">
    <location>
        <begin position="87"/>
        <end position="112"/>
    </location>
</feature>
<feature type="transmembrane region" description="Helical" evidence="1">
    <location>
        <begin position="36"/>
        <end position="54"/>
    </location>
</feature>
<evidence type="ECO:0000313" key="3">
    <source>
        <dbReference type="Proteomes" id="UP001597541"/>
    </source>
</evidence>
<protein>
    <submittedName>
        <fullName evidence="2">Uncharacterized protein</fullName>
    </submittedName>
</protein>
<evidence type="ECO:0000256" key="1">
    <source>
        <dbReference type="SAM" id="Phobius"/>
    </source>
</evidence>
<keyword evidence="1" id="KW-1133">Transmembrane helix</keyword>
<feature type="transmembrane region" description="Helical" evidence="1">
    <location>
        <begin position="60"/>
        <end position="80"/>
    </location>
</feature>
<keyword evidence="1" id="KW-0472">Membrane</keyword>
<feature type="transmembrane region" description="Helical" evidence="1">
    <location>
        <begin position="196"/>
        <end position="215"/>
    </location>
</feature>
<dbReference type="Proteomes" id="UP001597541">
    <property type="component" value="Unassembled WGS sequence"/>
</dbReference>
<evidence type="ECO:0000313" key="2">
    <source>
        <dbReference type="EMBL" id="MFD2613319.1"/>
    </source>
</evidence>
<dbReference type="RefSeq" id="WP_377603317.1">
    <property type="nucleotide sequence ID" value="NZ_JBHUME010000008.1"/>
</dbReference>
<organism evidence="2 3">
    <name type="scientific">Paenibacillus gansuensis</name>
    <dbReference type="NCBI Taxonomy" id="306542"/>
    <lineage>
        <taxon>Bacteria</taxon>
        <taxon>Bacillati</taxon>
        <taxon>Bacillota</taxon>
        <taxon>Bacilli</taxon>
        <taxon>Bacillales</taxon>
        <taxon>Paenibacillaceae</taxon>
        <taxon>Paenibacillus</taxon>
    </lineage>
</organism>
<feature type="transmembrane region" description="Helical" evidence="1">
    <location>
        <begin position="168"/>
        <end position="190"/>
    </location>
</feature>
<comment type="caution">
    <text evidence="2">The sequence shown here is derived from an EMBL/GenBank/DDBJ whole genome shotgun (WGS) entry which is preliminary data.</text>
</comment>
<sequence>MHSLLTSLLKIVTSSIELSTALMLTFSIFRIPLRFNYLKILLIGTCLSVVSFYLRDYVNLRDYAYITVLVCELILILIVFKLPFLYSLLICIIGFLAGSVIEYGVALAMIGMKISSFEEIDKQLLHQSLLFIITSLVMLMLHLFLQYKKLGFMFMLRRFQLQNALQGYNFILASILLIAIITLQVVSITIKTLSYHFYVLLMMTILLLIGIVISYKQNKKMLTEKFERKL</sequence>
<gene>
    <name evidence="2" type="ORF">ACFSUF_12885</name>
</gene>
<name>A0ABW5PEP2_9BACL</name>
<reference evidence="3" key="1">
    <citation type="journal article" date="2019" name="Int. J. Syst. Evol. Microbiol.">
        <title>The Global Catalogue of Microorganisms (GCM) 10K type strain sequencing project: providing services to taxonomists for standard genome sequencing and annotation.</title>
        <authorList>
            <consortium name="The Broad Institute Genomics Platform"/>
            <consortium name="The Broad Institute Genome Sequencing Center for Infectious Disease"/>
            <person name="Wu L."/>
            <person name="Ma J."/>
        </authorList>
    </citation>
    <scope>NUCLEOTIDE SEQUENCE [LARGE SCALE GENOMIC DNA]</scope>
    <source>
        <strain evidence="3">KCTC 3950</strain>
    </source>
</reference>
<feature type="transmembrane region" description="Helical" evidence="1">
    <location>
        <begin position="124"/>
        <end position="147"/>
    </location>
</feature>
<keyword evidence="1" id="KW-0812">Transmembrane</keyword>
<keyword evidence="3" id="KW-1185">Reference proteome</keyword>
<proteinExistence type="predicted"/>
<accession>A0ABW5PEP2</accession>